<dbReference type="AlphaFoldDB" id="A0A4Y6PQF1"/>
<dbReference type="RefSeq" id="WP_141196743.1">
    <property type="nucleotide sequence ID" value="NZ_CP041186.1"/>
</dbReference>
<evidence type="ECO:0000313" key="2">
    <source>
        <dbReference type="Proteomes" id="UP000315995"/>
    </source>
</evidence>
<proteinExistence type="predicted"/>
<accession>A0A4Y6PQF1</accession>
<name>A0A4Y6PQF1_PERCE</name>
<reference evidence="1 2" key="1">
    <citation type="submission" date="2019-06" db="EMBL/GenBank/DDBJ databases">
        <title>Persicimonas caeni gen. nov., sp. nov., a predatory bacterium isolated from solar saltern.</title>
        <authorList>
            <person name="Wang S."/>
        </authorList>
    </citation>
    <scope>NUCLEOTIDE SEQUENCE [LARGE SCALE GENOMIC DNA]</scope>
    <source>
        <strain evidence="1 2">YN101</strain>
    </source>
</reference>
<dbReference type="EMBL" id="CP041186">
    <property type="protein sequence ID" value="QDG50247.1"/>
    <property type="molecule type" value="Genomic_DNA"/>
</dbReference>
<gene>
    <name evidence="1" type="ORF">FIV42_05730</name>
</gene>
<evidence type="ECO:0000313" key="1">
    <source>
        <dbReference type="EMBL" id="QDG50247.1"/>
    </source>
</evidence>
<dbReference type="PROSITE" id="PS51257">
    <property type="entry name" value="PROKAR_LIPOPROTEIN"/>
    <property type="match status" value="1"/>
</dbReference>
<organism evidence="1 2">
    <name type="scientific">Persicimonas caeni</name>
    <dbReference type="NCBI Taxonomy" id="2292766"/>
    <lineage>
        <taxon>Bacteria</taxon>
        <taxon>Deltaproteobacteria</taxon>
        <taxon>Bradymonadales</taxon>
        <taxon>Bradymonadaceae</taxon>
        <taxon>Persicimonas</taxon>
    </lineage>
</organism>
<sequence length="297" mass="32251">MQINWGKCSSYGGRAAACTATLAAIALALLSTGCDRYGTQVASQPVAMGVPPKVTQKVDNAQAAYINSLRTIATDYDAAVCEEESQMAQSSQERQAMSEANLEVAQAWQTAKESVQTNRGGGPPGDEGVIIIEEAPPEKKRDRGGWTCQNASNEPSCVAATASATARKVFRDHMSGYNLNPVTMGDVFEAFAADAAWADQYLVAADTQGEAYEQIRQACKAGDSPLAQFFRAAADFDHPQVRRDLLAVRDDFVGVQQNVCEALPMYYENVLNDLQSGLSMRIRNNRCTTPQWEAMWE</sequence>
<protein>
    <submittedName>
        <fullName evidence="1">Uncharacterized protein</fullName>
    </submittedName>
</protein>
<dbReference type="Proteomes" id="UP000315995">
    <property type="component" value="Chromosome"/>
</dbReference>
<keyword evidence="2" id="KW-1185">Reference proteome</keyword>
<accession>A0A5B8Y2S4</accession>